<feature type="signal peptide" evidence="1">
    <location>
        <begin position="1"/>
        <end position="21"/>
    </location>
</feature>
<dbReference type="PANTHER" id="PTHR37507:SF2">
    <property type="entry name" value="SPORULATION PROTEIN YDCC"/>
    <property type="match status" value="1"/>
</dbReference>
<dbReference type="RefSeq" id="WP_189643780.1">
    <property type="nucleotide sequence ID" value="NZ_BNAL01000033.1"/>
</dbReference>
<dbReference type="SUPFAM" id="SSF89392">
    <property type="entry name" value="Prokaryotic lipoproteins and lipoprotein localization factors"/>
    <property type="match status" value="1"/>
</dbReference>
<keyword evidence="3" id="KW-1185">Reference proteome</keyword>
<comment type="caution">
    <text evidence="2">The sequence shown here is derived from an EMBL/GenBank/DDBJ whole genome shotgun (WGS) entry which is preliminary data.</text>
</comment>
<dbReference type="EMBL" id="BNAL01000033">
    <property type="protein sequence ID" value="GHG08872.1"/>
    <property type="molecule type" value="Genomic_DNA"/>
</dbReference>
<name>A0ABQ3KAF7_9DEIO</name>
<evidence type="ECO:0008006" key="4">
    <source>
        <dbReference type="Google" id="ProtNLM"/>
    </source>
</evidence>
<dbReference type="CDD" id="cd16324">
    <property type="entry name" value="LolA_fold-like"/>
    <property type="match status" value="1"/>
</dbReference>
<keyword evidence="1" id="KW-0732">Signal</keyword>
<organism evidence="2 3">
    <name type="scientific">Deinococcus piscis</name>
    <dbReference type="NCBI Taxonomy" id="394230"/>
    <lineage>
        <taxon>Bacteria</taxon>
        <taxon>Thermotogati</taxon>
        <taxon>Deinococcota</taxon>
        <taxon>Deinococci</taxon>
        <taxon>Deinococcales</taxon>
        <taxon>Deinococcaceae</taxon>
        <taxon>Deinococcus</taxon>
    </lineage>
</organism>
<protein>
    <recommendedName>
        <fullName evidence="4">Outer membrane lipoprotein-sorting protein</fullName>
    </recommendedName>
</protein>
<evidence type="ECO:0000256" key="1">
    <source>
        <dbReference type="SAM" id="SignalP"/>
    </source>
</evidence>
<dbReference type="InterPro" id="IPR052944">
    <property type="entry name" value="Sporulation_related"/>
</dbReference>
<feature type="chain" id="PRO_5045322495" description="Outer membrane lipoprotein-sorting protein" evidence="1">
    <location>
        <begin position="22"/>
        <end position="220"/>
    </location>
</feature>
<reference evidence="3" key="1">
    <citation type="journal article" date="2019" name="Int. J. Syst. Evol. Microbiol.">
        <title>The Global Catalogue of Microorganisms (GCM) 10K type strain sequencing project: providing services to taxonomists for standard genome sequencing and annotation.</title>
        <authorList>
            <consortium name="The Broad Institute Genomics Platform"/>
            <consortium name="The Broad Institute Genome Sequencing Center for Infectious Disease"/>
            <person name="Wu L."/>
            <person name="Ma J."/>
        </authorList>
    </citation>
    <scope>NUCLEOTIDE SEQUENCE [LARGE SCALE GENOMIC DNA]</scope>
    <source>
        <strain evidence="3">CGMCC 1.18439</strain>
    </source>
</reference>
<gene>
    <name evidence="2" type="ORF">GCM10017783_21850</name>
</gene>
<sequence length="220" mass="23831">MKKAFFLSLSAALALLPQANAQTANDVLYKVDQMQKSARDLSFRLSGRLTLEGTGQNMDVMVKTIPSREVVRMEFRQPQSLSGDVIVSDRQEVRQYWSMSNQITVTPLSRAGARSGLGLDFTQLGSAANLSSSYNVKLLGTSNAGGGRLFKLAATPKGNAQAGTAHVWVTDRGWRPTRIQMYQPGGQLAVDLNVSSFKTNTGVTEAALRALPRGARVVQQ</sequence>
<evidence type="ECO:0000313" key="3">
    <source>
        <dbReference type="Proteomes" id="UP000632154"/>
    </source>
</evidence>
<dbReference type="PANTHER" id="PTHR37507">
    <property type="entry name" value="SPORULATION PROTEIN YDCC"/>
    <property type="match status" value="1"/>
</dbReference>
<accession>A0ABQ3KAF7</accession>
<evidence type="ECO:0000313" key="2">
    <source>
        <dbReference type="EMBL" id="GHG08872.1"/>
    </source>
</evidence>
<dbReference type="InterPro" id="IPR029046">
    <property type="entry name" value="LolA/LolB/LppX"/>
</dbReference>
<dbReference type="Gene3D" id="2.50.20.10">
    <property type="entry name" value="Lipoprotein localisation LolA/LolB/LppX"/>
    <property type="match status" value="1"/>
</dbReference>
<proteinExistence type="predicted"/>
<dbReference type="Proteomes" id="UP000632154">
    <property type="component" value="Unassembled WGS sequence"/>
</dbReference>